<feature type="domain" description="Conjugative transposon TraM C-terminal" evidence="2">
    <location>
        <begin position="202"/>
        <end position="346"/>
    </location>
</feature>
<sequence>METKEKNTKKLLLALPVLILPFLALAFYALGGGKGSSNAQDQQVKQGINTSLPDAAFKNEDPLDKLSLYEQVRREQAGKPDSLPVSVTEQGFTSAGQPDPNEQRINEKLAQIGAEINRPVSAPSEVYRPQLQSHATNNGIGSDVDRLEKLMRTMQEEKGEDPEMTQLNDMMDKILAIQNPELMQLQRAKQPVAEADSQFRAIPAQIVKKQKAVQGASIRLRLLDTVTLNGHLIPKGHEITGSCRITNQRLLLDIKNIRLGTSIIPVDLTVYSPDGMVGINAPEAELADAAGMGADDAVRSIGLYGIDQSIATQVAGAGIDAAKNLFSKKIRKVKVKLEAGTAVLLRNNQLKTR</sequence>
<dbReference type="EMBL" id="BAAAZI010000004">
    <property type="protein sequence ID" value="GAA4131891.1"/>
    <property type="molecule type" value="Genomic_DNA"/>
</dbReference>
<reference evidence="4" key="1">
    <citation type="journal article" date="2019" name="Int. J. Syst. Evol. Microbiol.">
        <title>The Global Catalogue of Microorganisms (GCM) 10K type strain sequencing project: providing services to taxonomists for standard genome sequencing and annotation.</title>
        <authorList>
            <consortium name="The Broad Institute Genomics Platform"/>
            <consortium name="The Broad Institute Genome Sequencing Center for Infectious Disease"/>
            <person name="Wu L."/>
            <person name="Ma J."/>
        </authorList>
    </citation>
    <scope>NUCLEOTIDE SEQUENCE [LARGE SCALE GENOMIC DNA]</scope>
    <source>
        <strain evidence="4">JCM 16704</strain>
    </source>
</reference>
<gene>
    <name evidence="3" type="ORF">GCM10022216_02360</name>
</gene>
<proteinExistence type="predicted"/>
<protein>
    <recommendedName>
        <fullName evidence="2">Conjugative transposon TraM C-terminal domain-containing protein</fullName>
    </recommendedName>
</protein>
<evidence type="ECO:0000256" key="1">
    <source>
        <dbReference type="SAM" id="MobiDB-lite"/>
    </source>
</evidence>
<accession>A0ABP7Y7L8</accession>
<dbReference type="RefSeq" id="WP_344672846.1">
    <property type="nucleotide sequence ID" value="NZ_BAAAZI010000004.1"/>
</dbReference>
<feature type="compositionally biased region" description="Polar residues" evidence="1">
    <location>
        <begin position="85"/>
        <end position="96"/>
    </location>
</feature>
<feature type="region of interest" description="Disordered" evidence="1">
    <location>
        <begin position="75"/>
        <end position="103"/>
    </location>
</feature>
<dbReference type="InterPro" id="IPR055407">
    <property type="entry name" value="TraM_C"/>
</dbReference>
<evidence type="ECO:0000313" key="4">
    <source>
        <dbReference type="Proteomes" id="UP001500101"/>
    </source>
</evidence>
<dbReference type="Proteomes" id="UP001500101">
    <property type="component" value="Unassembled WGS sequence"/>
</dbReference>
<name>A0ABP7Y7L8_9SPHI</name>
<evidence type="ECO:0000313" key="3">
    <source>
        <dbReference type="EMBL" id="GAA4131891.1"/>
    </source>
</evidence>
<comment type="caution">
    <text evidence="3">The sequence shown here is derived from an EMBL/GenBank/DDBJ whole genome shotgun (WGS) entry which is preliminary data.</text>
</comment>
<keyword evidence="4" id="KW-1185">Reference proteome</keyword>
<organism evidence="3 4">
    <name type="scientific">Sphingobacterium kyonggiense</name>
    <dbReference type="NCBI Taxonomy" id="714075"/>
    <lineage>
        <taxon>Bacteria</taxon>
        <taxon>Pseudomonadati</taxon>
        <taxon>Bacteroidota</taxon>
        <taxon>Sphingobacteriia</taxon>
        <taxon>Sphingobacteriales</taxon>
        <taxon>Sphingobacteriaceae</taxon>
        <taxon>Sphingobacterium</taxon>
    </lineage>
</organism>
<dbReference type="Pfam" id="PF12508">
    <property type="entry name" value="Transposon_TraM"/>
    <property type="match status" value="1"/>
</dbReference>
<evidence type="ECO:0000259" key="2">
    <source>
        <dbReference type="Pfam" id="PF12508"/>
    </source>
</evidence>